<feature type="transmembrane region" description="Helical" evidence="11">
    <location>
        <begin position="1325"/>
        <end position="1347"/>
    </location>
</feature>
<dbReference type="Pfam" id="PF00023">
    <property type="entry name" value="Ank"/>
    <property type="match status" value="2"/>
</dbReference>
<feature type="transmembrane region" description="Helical" evidence="11">
    <location>
        <begin position="1250"/>
        <end position="1269"/>
    </location>
</feature>
<dbReference type="PROSITE" id="PS50297">
    <property type="entry name" value="ANK_REP_REGION"/>
    <property type="match status" value="17"/>
</dbReference>
<dbReference type="InterPro" id="IPR002110">
    <property type="entry name" value="Ankyrin_rpt"/>
</dbReference>
<feature type="transmembrane region" description="Helical" evidence="11">
    <location>
        <begin position="1177"/>
        <end position="1196"/>
    </location>
</feature>
<feature type="non-terminal residue" evidence="13">
    <location>
        <position position="1517"/>
    </location>
</feature>
<keyword evidence="6 10" id="KW-0040">ANK repeat</keyword>
<reference evidence="13" key="1">
    <citation type="submission" date="2021-04" db="EMBL/GenBank/DDBJ databases">
        <authorList>
            <consortium name="Molecular Ecology Group"/>
        </authorList>
    </citation>
    <scope>NUCLEOTIDE SEQUENCE</scope>
</reference>
<evidence type="ECO:0000256" key="3">
    <source>
        <dbReference type="ARBA" id="ARBA00022692"/>
    </source>
</evidence>
<feature type="repeat" description="ANK" evidence="10">
    <location>
        <begin position="309"/>
        <end position="341"/>
    </location>
</feature>
<dbReference type="InterPro" id="IPR005821">
    <property type="entry name" value="Ion_trans_dom"/>
</dbReference>
<comment type="subcellular location">
    <subcellularLocation>
        <location evidence="1">Membrane</location>
        <topology evidence="1">Multi-pass membrane protein</topology>
    </subcellularLocation>
</comment>
<keyword evidence="5 11" id="KW-1133">Transmembrane helix</keyword>
<feature type="repeat" description="ANK" evidence="10">
    <location>
        <begin position="466"/>
        <end position="498"/>
    </location>
</feature>
<dbReference type="InterPro" id="IPR051165">
    <property type="entry name" value="Multifunctional_ANK_Repeat"/>
</dbReference>
<evidence type="ECO:0000256" key="10">
    <source>
        <dbReference type="PROSITE-ProRule" id="PRU00023"/>
    </source>
</evidence>
<keyword evidence="8 11" id="KW-0472">Membrane</keyword>
<dbReference type="PROSITE" id="PS50088">
    <property type="entry name" value="ANK_REPEAT"/>
    <property type="match status" value="19"/>
</dbReference>
<keyword evidence="3 11" id="KW-0812">Transmembrane</keyword>
<dbReference type="Pfam" id="PF00520">
    <property type="entry name" value="Ion_trans"/>
    <property type="match status" value="1"/>
</dbReference>
<evidence type="ECO:0000256" key="7">
    <source>
        <dbReference type="ARBA" id="ARBA00023065"/>
    </source>
</evidence>
<evidence type="ECO:0000256" key="6">
    <source>
        <dbReference type="ARBA" id="ARBA00023043"/>
    </source>
</evidence>
<feature type="repeat" description="ANK" evidence="10">
    <location>
        <begin position="499"/>
        <end position="531"/>
    </location>
</feature>
<evidence type="ECO:0000313" key="14">
    <source>
        <dbReference type="Proteomes" id="UP000678393"/>
    </source>
</evidence>
<dbReference type="Pfam" id="PF12796">
    <property type="entry name" value="Ank_2"/>
    <property type="match status" value="8"/>
</dbReference>
<feature type="domain" description="Ion transport" evidence="12">
    <location>
        <begin position="1209"/>
        <end position="1361"/>
    </location>
</feature>
<feature type="repeat" description="ANK" evidence="10">
    <location>
        <begin position="208"/>
        <end position="240"/>
    </location>
</feature>
<comment type="caution">
    <text evidence="13">The sequence shown here is derived from an EMBL/GenBank/DDBJ whole genome shotgun (WGS) entry which is preliminary data.</text>
</comment>
<evidence type="ECO:0000256" key="1">
    <source>
        <dbReference type="ARBA" id="ARBA00004141"/>
    </source>
</evidence>
<protein>
    <recommendedName>
        <fullName evidence="12">Ion transport domain-containing protein</fullName>
    </recommendedName>
</protein>
<sequence length="1517" mass="166201">PLLQFPIHLACGRVNGALTATKILLTAMGKEGRLVKNKDGAPPLFMAIESGNVPVIRELLSQLSSQQVACQREDTGDTALHIACRKRDVDAVKILIDAKIALDTKNKEKQTPVHVATWAGDEGVLKCLYAAGANFSIPDKMERMPLHIAAECGHTSLVDFLISHCKATLTERTRDGSTLIHIASKYGHPETALAFLKKGVPLLMPNKDGAICLHVAAMMGHTNVVKALIAKGAAVNSATKDGQTALHLAVKYKMPQVVQALIGCGAQVETKGGEHLETPLHIAARTEEGETCAEMLLKSGADVNSTRENGETALHVSARYGRLSVLRALLREGANPMYQSKAGETALHIGTRHCHLEVVKELQEFVCLKKSLHDAIALVNQQNYEGEAPIHCASEIKKSQAHNDFEDTDLVKLILSYNANVSYTTKLTQESCLHYCARAGNADVMMEIVKHLGALIQGIVNKQSKNGQSPLLVASEQGHLDIVKILLKNQARVDIFDEHGKTALHLAAENGHEQVADMLLYHKAFVNAKSKHGLTPLHLAAANGNVALVKLLVGKHAATIDALTLSKKTSLHMAAENGQKEVCRALIKMKADTNATDVHGQTPLHLAAENNHSDVVKLFLKYRPELVTMANTDGMTCAHIAAAMGSAAVIKELMKFNKIIITTAKNKTNDSTALHLAADGGHAEVVKVLLEAGASALEENADGMTALHLAAKHGHINVMNELKGYIPFNTTSAKTGLTALHVAAYFGKSDFVREMLINVSACVKSDSPMSSAFGSQWSSESGMTPLHFAAQSGHEGLVRILLNCPGVQTDSATSVSGSIPLHLAAGNGHTSVVSLLLSKSTYQIHTKDRKGRTALLRAAANGHLEMCALLIGQGADINTADRNGFTALHFASNAGYISVVKLLVESGASANFETKDGKIPITFAASANHIDVLSYLLRKDHSTRLLMEDRKFVFDLMVCGRMNNNKCIEEFILLSPAPVDTAAKLARNFQLQAEKEKERSRDLVGASVYCESMAVELAAIASNVSGARKLLKALDPNGIPFLDVLIEMEQKEVVAHPAVQKYLSDVWTGDLRWANWKIVMLFFALIFIPPVWIHFSLPRKHRFHKVPIIKFLTYLASHVHLMILLSLAIVSPLVPIYKSVSLIPHWNEWLLLAWLSGLLVSELTNPGDRQGLGWIRTVNLGISAIAIFCHLLATAFDDNDRMVLLYIRNQFFAWVLLLTFVQLLEFLSFHHLFGPWAIIIRDLIKDLVRFLVILLIFMLGFTFNLTALYQPVYSPSVSSEVGTGYPDPPPLEPLDTFEFLFFALFGLTDPSAFPPLNRSPSWTLILLKFVFGTYMMIIFVVLINLLIAMMSDTYQRIQQQSDVEWKFGRAKLIRNMIKTSATPTPLNLFTIPYLYLKMAWKLRCKLWSPEASSYANEEDHDTLSDSLSMDNFGGSNFLWKRKSTVGPAVLTPHITQNIEDVVNWKLVCHRYLIMQGSCDLDGSVNRGTDLMGMDAMDDQVNGTDTFKNGATNRAAVT</sequence>
<feature type="repeat" description="ANK" evidence="10">
    <location>
        <begin position="702"/>
        <end position="722"/>
    </location>
</feature>
<feature type="repeat" description="ANK" evidence="10">
    <location>
        <begin position="175"/>
        <end position="207"/>
    </location>
</feature>
<evidence type="ECO:0000313" key="13">
    <source>
        <dbReference type="EMBL" id="CAG5135107.1"/>
    </source>
</evidence>
<dbReference type="SUPFAM" id="SSF48403">
    <property type="entry name" value="Ankyrin repeat"/>
    <property type="match status" value="3"/>
</dbReference>
<dbReference type="Gene3D" id="1.25.40.20">
    <property type="entry name" value="Ankyrin repeat-containing domain"/>
    <property type="match status" value="7"/>
</dbReference>
<keyword evidence="9" id="KW-0407">Ion channel</keyword>
<dbReference type="OrthoDB" id="195446at2759"/>
<keyword evidence="14" id="KW-1185">Reference proteome</keyword>
<feature type="repeat" description="ANK" evidence="10">
    <location>
        <begin position="781"/>
        <end position="803"/>
    </location>
</feature>
<gene>
    <name evidence="13" type="ORF">CUNI_LOCUS20665</name>
</gene>
<feature type="repeat" description="ANK" evidence="10">
    <location>
        <begin position="75"/>
        <end position="107"/>
    </location>
</feature>
<feature type="transmembrane region" description="Helical" evidence="11">
    <location>
        <begin position="1073"/>
        <end position="1093"/>
    </location>
</feature>
<evidence type="ECO:0000256" key="9">
    <source>
        <dbReference type="ARBA" id="ARBA00023303"/>
    </source>
</evidence>
<feature type="transmembrane region" description="Helical" evidence="11">
    <location>
        <begin position="1114"/>
        <end position="1137"/>
    </location>
</feature>
<dbReference type="GO" id="GO:0016020">
    <property type="term" value="C:membrane"/>
    <property type="evidence" value="ECO:0007669"/>
    <property type="project" value="UniProtKB-SubCell"/>
</dbReference>
<evidence type="ECO:0000256" key="5">
    <source>
        <dbReference type="ARBA" id="ARBA00022989"/>
    </source>
</evidence>
<feature type="repeat" description="ANK" evidence="10">
    <location>
        <begin position="275"/>
        <end position="308"/>
    </location>
</feature>
<evidence type="ECO:0000256" key="8">
    <source>
        <dbReference type="ARBA" id="ARBA00023136"/>
    </source>
</evidence>
<evidence type="ECO:0000256" key="11">
    <source>
        <dbReference type="SAM" id="Phobius"/>
    </source>
</evidence>
<keyword evidence="7" id="KW-0406">Ion transport</keyword>
<feature type="repeat" description="ANK" evidence="10">
    <location>
        <begin position="108"/>
        <end position="140"/>
    </location>
</feature>
<feature type="transmembrane region" description="Helical" evidence="11">
    <location>
        <begin position="1211"/>
        <end position="1229"/>
    </location>
</feature>
<dbReference type="Proteomes" id="UP000678393">
    <property type="component" value="Unassembled WGS sequence"/>
</dbReference>
<evidence type="ECO:0000256" key="4">
    <source>
        <dbReference type="ARBA" id="ARBA00022737"/>
    </source>
</evidence>
<dbReference type="Pfam" id="PF13637">
    <property type="entry name" value="Ank_4"/>
    <property type="match status" value="1"/>
</dbReference>
<keyword evidence="4" id="KW-0677">Repeat</keyword>
<feature type="repeat" description="ANK" evidence="10">
    <location>
        <begin position="599"/>
        <end position="631"/>
    </location>
</feature>
<dbReference type="PRINTS" id="PR01415">
    <property type="entry name" value="ANKYRIN"/>
</dbReference>
<dbReference type="PANTHER" id="PTHR24123">
    <property type="entry name" value="ANKYRIN REPEAT-CONTAINING"/>
    <property type="match status" value="1"/>
</dbReference>
<feature type="transmembrane region" description="Helical" evidence="11">
    <location>
        <begin position="1149"/>
        <end position="1165"/>
    </location>
</feature>
<dbReference type="PANTHER" id="PTHR24123:SF33">
    <property type="entry name" value="PROTEIN HOS4"/>
    <property type="match status" value="1"/>
</dbReference>
<keyword evidence="2" id="KW-0813">Transport</keyword>
<feature type="repeat" description="ANK" evidence="10">
    <location>
        <begin position="850"/>
        <end position="882"/>
    </location>
</feature>
<evidence type="ECO:0000259" key="12">
    <source>
        <dbReference type="Pfam" id="PF00520"/>
    </source>
</evidence>
<feature type="repeat" description="ANK" evidence="10">
    <location>
        <begin position="669"/>
        <end position="701"/>
    </location>
</feature>
<dbReference type="InterPro" id="IPR036770">
    <property type="entry name" value="Ankyrin_rpt-contain_sf"/>
</dbReference>
<dbReference type="SMART" id="SM00248">
    <property type="entry name" value="ANK"/>
    <property type="match status" value="26"/>
</dbReference>
<dbReference type="PRINTS" id="PR01097">
    <property type="entry name" value="TRNSRECEPTRP"/>
</dbReference>
<proteinExistence type="predicted"/>
<evidence type="ECO:0000256" key="2">
    <source>
        <dbReference type="ARBA" id="ARBA00022448"/>
    </source>
</evidence>
<feature type="repeat" description="ANK" evidence="10">
    <location>
        <begin position="816"/>
        <end position="840"/>
    </location>
</feature>
<feature type="repeat" description="ANK" evidence="10">
    <location>
        <begin position="566"/>
        <end position="598"/>
    </location>
</feature>
<accession>A0A8S3ZZQ7</accession>
<dbReference type="InterPro" id="IPR002153">
    <property type="entry name" value="TRPC_channel"/>
</dbReference>
<organism evidence="13 14">
    <name type="scientific">Candidula unifasciata</name>
    <dbReference type="NCBI Taxonomy" id="100452"/>
    <lineage>
        <taxon>Eukaryota</taxon>
        <taxon>Metazoa</taxon>
        <taxon>Spiralia</taxon>
        <taxon>Lophotrochozoa</taxon>
        <taxon>Mollusca</taxon>
        <taxon>Gastropoda</taxon>
        <taxon>Heterobranchia</taxon>
        <taxon>Euthyneura</taxon>
        <taxon>Panpulmonata</taxon>
        <taxon>Eupulmonata</taxon>
        <taxon>Stylommatophora</taxon>
        <taxon>Helicina</taxon>
        <taxon>Helicoidea</taxon>
        <taxon>Geomitridae</taxon>
        <taxon>Candidula</taxon>
    </lineage>
</organism>
<feature type="repeat" description="ANK" evidence="10">
    <location>
        <begin position="532"/>
        <end position="557"/>
    </location>
</feature>
<feature type="repeat" description="ANK" evidence="10">
    <location>
        <begin position="241"/>
        <end position="273"/>
    </location>
</feature>
<dbReference type="EMBL" id="CAJHNH020007902">
    <property type="protein sequence ID" value="CAG5135107.1"/>
    <property type="molecule type" value="Genomic_DNA"/>
</dbReference>
<feature type="repeat" description="ANK" evidence="10">
    <location>
        <begin position="735"/>
        <end position="768"/>
    </location>
</feature>
<dbReference type="GO" id="GO:0005262">
    <property type="term" value="F:calcium channel activity"/>
    <property type="evidence" value="ECO:0007669"/>
    <property type="project" value="InterPro"/>
</dbReference>
<name>A0A8S3ZZQ7_9EUPU</name>
<feature type="repeat" description="ANK" evidence="10">
    <location>
        <begin position="883"/>
        <end position="915"/>
    </location>
</feature>